<dbReference type="InterPro" id="IPR015943">
    <property type="entry name" value="WD40/YVTN_repeat-like_dom_sf"/>
</dbReference>
<protein>
    <submittedName>
        <fullName evidence="2">Uncharacterized protein</fullName>
    </submittedName>
</protein>
<comment type="caution">
    <text evidence="2">The sequence shown here is derived from an EMBL/GenBank/DDBJ whole genome shotgun (WGS) entry which is preliminary data.</text>
</comment>
<evidence type="ECO:0000313" key="2">
    <source>
        <dbReference type="EMBL" id="GIQ85301.1"/>
    </source>
</evidence>
<dbReference type="Gene3D" id="2.130.10.10">
    <property type="entry name" value="YVTN repeat-like/Quinoprotein amine dehydrogenase"/>
    <property type="match status" value="2"/>
</dbReference>
<feature type="compositionally biased region" description="Low complexity" evidence="1">
    <location>
        <begin position="160"/>
        <end position="175"/>
    </location>
</feature>
<dbReference type="InterPro" id="IPR001680">
    <property type="entry name" value="WD40_rpt"/>
</dbReference>
<dbReference type="SMART" id="SM00320">
    <property type="entry name" value="WD40"/>
    <property type="match status" value="2"/>
</dbReference>
<dbReference type="PANTHER" id="PTHR19869">
    <property type="entry name" value="SPERMATID WD-REPEAT PROTEIN"/>
    <property type="match status" value="1"/>
</dbReference>
<dbReference type="EMBL" id="BDIP01001872">
    <property type="protein sequence ID" value="GIQ85301.1"/>
    <property type="molecule type" value="Genomic_DNA"/>
</dbReference>
<gene>
    <name evidence="2" type="ORF">KIPB_006944</name>
</gene>
<dbReference type="Proteomes" id="UP000265618">
    <property type="component" value="Unassembled WGS sequence"/>
</dbReference>
<name>A0A9K3GK62_9EUKA</name>
<dbReference type="InterPro" id="IPR036322">
    <property type="entry name" value="WD40_repeat_dom_sf"/>
</dbReference>
<dbReference type="SUPFAM" id="SSF50978">
    <property type="entry name" value="WD40 repeat-like"/>
    <property type="match status" value="1"/>
</dbReference>
<feature type="region of interest" description="Disordered" evidence="1">
    <location>
        <begin position="158"/>
        <end position="198"/>
    </location>
</feature>
<keyword evidence="3" id="KW-1185">Reference proteome</keyword>
<reference evidence="2 3" key="1">
    <citation type="journal article" date="2018" name="PLoS ONE">
        <title>The draft genome of Kipferlia bialata reveals reductive genome evolution in fornicate parasites.</title>
        <authorList>
            <person name="Tanifuji G."/>
            <person name="Takabayashi S."/>
            <person name="Kume K."/>
            <person name="Takagi M."/>
            <person name="Nakayama T."/>
            <person name="Kamikawa R."/>
            <person name="Inagaki Y."/>
            <person name="Hashimoto T."/>
        </authorList>
    </citation>
    <scope>NUCLEOTIDE SEQUENCE [LARGE SCALE GENOMIC DNA]</scope>
    <source>
        <strain evidence="2">NY0173</strain>
    </source>
</reference>
<dbReference type="AlphaFoldDB" id="A0A9K3GK62"/>
<dbReference type="Pfam" id="PF00400">
    <property type="entry name" value="WD40"/>
    <property type="match status" value="2"/>
</dbReference>
<evidence type="ECO:0000313" key="3">
    <source>
        <dbReference type="Proteomes" id="UP000265618"/>
    </source>
</evidence>
<sequence>MFVYIKYMFRLRGRHNRAVSGLMSFSDSVVVSGSRDGEVCAWSILRGPDDPINTGMIARNTVTSLLKLSDVLFAQGSESLAINIFDMRQRLHAPVLKIPTGRYFPRCMAVHHRDSPSPHGTPSQSILAAGLNGFEDSGGSAVKLWDIRYTGTTMHTESVSAADAGDAPSPDAPDASETEVPVPPTVQQRGTRSGHRYGVRSLSFIDPIPGTTRTLPSLLSVGGDGTVCVWDCSKGSSDPIMQTQPSGPVASAALSRYVPETTMGGDTSIAQYSLYTGEAFGACRVQRVSINAPGLEGEGDVLPDPVSISTVGMTVGGEAAY</sequence>
<evidence type="ECO:0000256" key="1">
    <source>
        <dbReference type="SAM" id="MobiDB-lite"/>
    </source>
</evidence>
<dbReference type="InterPro" id="IPR040066">
    <property type="entry name" value="WDR31"/>
</dbReference>
<dbReference type="PANTHER" id="PTHR19869:SF1">
    <property type="entry name" value="WD REPEAT-CONTAINING PROTEIN 31"/>
    <property type="match status" value="1"/>
</dbReference>
<proteinExistence type="predicted"/>
<accession>A0A9K3GK62</accession>
<organism evidence="2 3">
    <name type="scientific">Kipferlia bialata</name>
    <dbReference type="NCBI Taxonomy" id="797122"/>
    <lineage>
        <taxon>Eukaryota</taxon>
        <taxon>Metamonada</taxon>
        <taxon>Carpediemonas-like organisms</taxon>
        <taxon>Kipferlia</taxon>
    </lineage>
</organism>